<dbReference type="GO" id="GO:0016567">
    <property type="term" value="P:protein ubiquitination"/>
    <property type="evidence" value="ECO:0007669"/>
    <property type="project" value="InterPro"/>
</dbReference>
<dbReference type="GeneID" id="19011089"/>
<feature type="compositionally biased region" description="Basic and acidic residues" evidence="3">
    <location>
        <begin position="134"/>
        <end position="147"/>
    </location>
</feature>
<feature type="compositionally biased region" description="Low complexity" evidence="3">
    <location>
        <begin position="761"/>
        <end position="779"/>
    </location>
</feature>
<name>K8F6H7_9CHLO</name>
<evidence type="ECO:0000259" key="4">
    <source>
        <dbReference type="Pfam" id="PF13934"/>
    </source>
</evidence>
<dbReference type="EMBL" id="FO082262">
    <property type="protein sequence ID" value="CCO20405.1"/>
    <property type="molecule type" value="Genomic_DNA"/>
</dbReference>
<dbReference type="Pfam" id="PF13934">
    <property type="entry name" value="ELYS"/>
    <property type="match status" value="1"/>
</dbReference>
<dbReference type="STRING" id="41875.K8F6H7"/>
<dbReference type="InterPro" id="IPR044718">
    <property type="entry name" value="HOS1"/>
</dbReference>
<feature type="compositionally biased region" description="Pro residues" evidence="3">
    <location>
        <begin position="747"/>
        <end position="760"/>
    </location>
</feature>
<dbReference type="KEGG" id="bpg:Bathy17g01780"/>
<feature type="region of interest" description="Disordered" evidence="3">
    <location>
        <begin position="134"/>
        <end position="153"/>
    </location>
</feature>
<evidence type="ECO:0000256" key="2">
    <source>
        <dbReference type="ARBA" id="ARBA00023242"/>
    </source>
</evidence>
<feature type="domain" description="ELYS-like" evidence="4">
    <location>
        <begin position="326"/>
        <end position="513"/>
    </location>
</feature>
<dbReference type="AlphaFoldDB" id="K8F6H7"/>
<evidence type="ECO:0000256" key="1">
    <source>
        <dbReference type="ARBA" id="ARBA00004123"/>
    </source>
</evidence>
<feature type="region of interest" description="Disordered" evidence="3">
    <location>
        <begin position="174"/>
        <end position="193"/>
    </location>
</feature>
<dbReference type="RefSeq" id="XP_007508301.1">
    <property type="nucleotide sequence ID" value="XM_007508239.1"/>
</dbReference>
<sequence>MNTNNNNNNIDSYSFMTEDQIKCYELLQSARMKDFIDVSFVRICHRTVANAFPDVMAECGSFRNTKSDKSMNDTDRLNDIFRLCVRIGLANVIVHFIDEISNDANCVSADAVEARLRDGENVFQCMKGLMEEEKQEMSKTLKSKDGGGDGDISSSLARSMATFQCARRAFETLGAEDGGRRRNNNNNNNSKSGEMIEKLNELRDESINLANKAEAAMWAVEEGFLKRGHLGNKFSGAAKWSNEVKERRTNAKSAFGFDNGNDDDDSDECCLFVDVLLRYLKEKSGNADVASYPFKSVPDALNAIWGGSDGDGSNNRGEGGGGTEDEEVSQIVKKSLFLYYVLDAGLPWKDAPARYARNARIGSKTYSEIRLASLLDESWTFANDPLKDIITNEALPNCATLSGRFLPLQFVKVVHLRGETAAALRTLRARDRNDFTFESVEKATLEVEVRIELGLVAEAFLCAKEQLSLAVRSGEEESIVVEQLANILTMKIAEYCADVRQLDQIISLPLQNTALNGCMERAFLSWLWENKIREDVSAEHTILYFLQRGRATEAVEAYARILDLEKRGGAIAWGKAKKETIEMLEERVRDLPVVVQQMSTDNLGTGSVKGGEKLGREMERMKTEDKLNADVTVLEAVSAVAESSTPDFVLRAAGNSEVQPSPFLRPLTTSPASGDEFPRDALRASQTHRLARSPFDIAAAGHRQSRRTVARAEEDANAMQVSDVGANNVSFARRPKLFVRSETAILPPPTKKADLPPLPSLSPLTANNNNNNNANGAAGVSIVAPSPTRASPRTRLSKGTRRT</sequence>
<accession>K8F6H7</accession>
<reference evidence="5 6" key="1">
    <citation type="submission" date="2011-10" db="EMBL/GenBank/DDBJ databases">
        <authorList>
            <person name="Genoscope - CEA"/>
        </authorList>
    </citation>
    <scope>NUCLEOTIDE SEQUENCE [LARGE SCALE GENOMIC DNA]</scope>
    <source>
        <strain evidence="5 6">RCC 1105</strain>
    </source>
</reference>
<dbReference type="eggNOG" id="ENOG502QUFI">
    <property type="taxonomic scope" value="Eukaryota"/>
</dbReference>
<feature type="region of interest" description="Disordered" evidence="3">
    <location>
        <begin position="306"/>
        <end position="325"/>
    </location>
</feature>
<evidence type="ECO:0000256" key="3">
    <source>
        <dbReference type="SAM" id="MobiDB-lite"/>
    </source>
</evidence>
<organism evidence="5 6">
    <name type="scientific">Bathycoccus prasinos</name>
    <dbReference type="NCBI Taxonomy" id="41875"/>
    <lineage>
        <taxon>Eukaryota</taxon>
        <taxon>Viridiplantae</taxon>
        <taxon>Chlorophyta</taxon>
        <taxon>Mamiellophyceae</taxon>
        <taxon>Mamiellales</taxon>
        <taxon>Bathycoccaceae</taxon>
        <taxon>Bathycoccus</taxon>
    </lineage>
</organism>
<comment type="subcellular location">
    <subcellularLocation>
        <location evidence="1">Nucleus</location>
    </subcellularLocation>
</comment>
<feature type="region of interest" description="Disordered" evidence="3">
    <location>
        <begin position="747"/>
        <end position="803"/>
    </location>
</feature>
<dbReference type="PANTHER" id="PTHR47358">
    <property type="entry name" value="E3 UBIQUITIN-PROTEIN LIGASE HOS1"/>
    <property type="match status" value="1"/>
</dbReference>
<dbReference type="InterPro" id="IPR025151">
    <property type="entry name" value="ELYS_dom"/>
</dbReference>
<gene>
    <name evidence="5" type="ordered locus">Bathy17g01780</name>
</gene>
<keyword evidence="2" id="KW-0539">Nucleus</keyword>
<dbReference type="GO" id="GO:0005634">
    <property type="term" value="C:nucleus"/>
    <property type="evidence" value="ECO:0007669"/>
    <property type="project" value="UniProtKB-SubCell"/>
</dbReference>
<keyword evidence="6" id="KW-1185">Reference proteome</keyword>
<evidence type="ECO:0000313" key="6">
    <source>
        <dbReference type="Proteomes" id="UP000198341"/>
    </source>
</evidence>
<proteinExistence type="predicted"/>
<dbReference type="OrthoDB" id="498704at2759"/>
<dbReference type="Proteomes" id="UP000198341">
    <property type="component" value="Chromosome 17"/>
</dbReference>
<dbReference type="GO" id="GO:0004842">
    <property type="term" value="F:ubiquitin-protein transferase activity"/>
    <property type="evidence" value="ECO:0007669"/>
    <property type="project" value="InterPro"/>
</dbReference>
<dbReference type="PANTHER" id="PTHR47358:SF2">
    <property type="entry name" value="E3 UBIQUITIN-PROTEIN LIGASE HOS1"/>
    <property type="match status" value="1"/>
</dbReference>
<evidence type="ECO:0000313" key="5">
    <source>
        <dbReference type="EMBL" id="CCO20405.1"/>
    </source>
</evidence>
<protein>
    <recommendedName>
        <fullName evidence="4">ELYS-like domain-containing protein</fullName>
    </recommendedName>
</protein>